<feature type="binding site" evidence="5">
    <location>
        <position position="84"/>
    </location>
    <ligand>
        <name>Mn(2+)</name>
        <dbReference type="ChEBI" id="CHEBI:29035"/>
    </ligand>
</feature>
<dbReference type="SUPFAM" id="SSF54719">
    <property type="entry name" value="Fe,Mn superoxide dismutase (SOD), C-terminal domain"/>
    <property type="match status" value="1"/>
</dbReference>
<dbReference type="AlphaFoldDB" id="A0A1F7I258"/>
<dbReference type="InterPro" id="IPR019833">
    <property type="entry name" value="Mn/Fe_SOD_BS"/>
</dbReference>
<dbReference type="InterPro" id="IPR001189">
    <property type="entry name" value="Mn/Fe_SOD"/>
</dbReference>
<dbReference type="PIRSF" id="PIRSF000349">
    <property type="entry name" value="SODismutase"/>
    <property type="match status" value="1"/>
</dbReference>
<evidence type="ECO:0000313" key="10">
    <source>
        <dbReference type="Proteomes" id="UP000176803"/>
    </source>
</evidence>
<evidence type="ECO:0000256" key="4">
    <source>
        <dbReference type="ARBA" id="ARBA00023002"/>
    </source>
</evidence>
<name>A0A1F7I258_9BACT</name>
<evidence type="ECO:0000256" key="3">
    <source>
        <dbReference type="ARBA" id="ARBA00022723"/>
    </source>
</evidence>
<dbReference type="Gene3D" id="3.55.40.20">
    <property type="entry name" value="Iron/manganese superoxide dismutase, C-terminal domain"/>
    <property type="match status" value="1"/>
</dbReference>
<dbReference type="GO" id="GO:0046872">
    <property type="term" value="F:metal ion binding"/>
    <property type="evidence" value="ECO:0007669"/>
    <property type="project" value="UniProtKB-KW"/>
</dbReference>
<feature type="domain" description="Manganese/iron superoxide dismutase N-terminal" evidence="7">
    <location>
        <begin position="3"/>
        <end position="91"/>
    </location>
</feature>
<comment type="caution">
    <text evidence="9">The sequence shown here is derived from an EMBL/GenBank/DDBJ whole genome shotgun (WGS) entry which is preliminary data.</text>
</comment>
<feature type="binding site" evidence="5">
    <location>
        <position position="169"/>
    </location>
    <ligand>
        <name>Mn(2+)</name>
        <dbReference type="ChEBI" id="CHEBI:29035"/>
    </ligand>
</feature>
<dbReference type="Pfam" id="PF00081">
    <property type="entry name" value="Sod_Fe_N"/>
    <property type="match status" value="1"/>
</dbReference>
<dbReference type="GO" id="GO:0005737">
    <property type="term" value="C:cytoplasm"/>
    <property type="evidence" value="ECO:0007669"/>
    <property type="project" value="TreeGrafter"/>
</dbReference>
<dbReference type="InterPro" id="IPR019831">
    <property type="entry name" value="Mn/Fe_SOD_N"/>
</dbReference>
<dbReference type="GO" id="GO:0004784">
    <property type="term" value="F:superoxide dismutase activity"/>
    <property type="evidence" value="ECO:0007669"/>
    <property type="project" value="UniProtKB-EC"/>
</dbReference>
<evidence type="ECO:0000259" key="8">
    <source>
        <dbReference type="Pfam" id="PF02777"/>
    </source>
</evidence>
<dbReference type="Gene3D" id="1.10.287.990">
    <property type="entry name" value="Fe,Mn superoxide dismutase (SOD) domain"/>
    <property type="match status" value="1"/>
</dbReference>
<comment type="catalytic activity">
    <reaction evidence="6">
        <text>2 superoxide + 2 H(+) = H2O2 + O2</text>
        <dbReference type="Rhea" id="RHEA:20696"/>
        <dbReference type="ChEBI" id="CHEBI:15378"/>
        <dbReference type="ChEBI" id="CHEBI:15379"/>
        <dbReference type="ChEBI" id="CHEBI:16240"/>
        <dbReference type="ChEBI" id="CHEBI:18421"/>
        <dbReference type="EC" id="1.15.1.1"/>
    </reaction>
</comment>
<evidence type="ECO:0000256" key="5">
    <source>
        <dbReference type="PIRSR" id="PIRSR000349-1"/>
    </source>
</evidence>
<dbReference type="InterPro" id="IPR019832">
    <property type="entry name" value="Mn/Fe_SOD_C"/>
</dbReference>
<dbReference type="PANTHER" id="PTHR43595">
    <property type="entry name" value="37S RIBOSOMAL PROTEIN S26, MITOCHONDRIAL"/>
    <property type="match status" value="1"/>
</dbReference>
<dbReference type="PRINTS" id="PR01703">
    <property type="entry name" value="MNSODISMTASE"/>
</dbReference>
<dbReference type="InterPro" id="IPR036324">
    <property type="entry name" value="Mn/Fe_SOD_N_sf"/>
</dbReference>
<dbReference type="EMBL" id="MGAC01000041">
    <property type="protein sequence ID" value="OGK37448.1"/>
    <property type="molecule type" value="Genomic_DNA"/>
</dbReference>
<evidence type="ECO:0000256" key="6">
    <source>
        <dbReference type="RuleBase" id="RU000414"/>
    </source>
</evidence>
<feature type="binding site" evidence="5">
    <location>
        <position position="27"/>
    </location>
    <ligand>
        <name>Mn(2+)</name>
        <dbReference type="ChEBI" id="CHEBI:29035"/>
    </ligand>
</feature>
<dbReference type="Proteomes" id="UP000176803">
    <property type="component" value="Unassembled WGS sequence"/>
</dbReference>
<dbReference type="Pfam" id="PF02777">
    <property type="entry name" value="Sod_Fe_C"/>
    <property type="match status" value="1"/>
</dbReference>
<dbReference type="PANTHER" id="PTHR43595:SF2">
    <property type="entry name" value="SMALL RIBOSOMAL SUBUNIT PROTEIN MS42"/>
    <property type="match status" value="1"/>
</dbReference>
<evidence type="ECO:0000256" key="1">
    <source>
        <dbReference type="ARBA" id="ARBA00008714"/>
    </source>
</evidence>
<evidence type="ECO:0000256" key="2">
    <source>
        <dbReference type="ARBA" id="ARBA00012682"/>
    </source>
</evidence>
<dbReference type="PROSITE" id="PS00088">
    <property type="entry name" value="SOD_MN"/>
    <property type="match status" value="1"/>
</dbReference>
<dbReference type="SUPFAM" id="SSF46609">
    <property type="entry name" value="Fe,Mn superoxide dismutase (SOD), N-terminal domain"/>
    <property type="match status" value="1"/>
</dbReference>
<sequence length="193" mass="22464">MQYFIPALPYDYKALEPYIDEATMHYHHDKHHQAYVDKLNAVVAKHAVLQKGKLEDLMKNLDSLDIPESDKKAFRNNGGGHLNHTLYFEVMGPQKQIDETLLSRIKQTFGSLETMQEEFNNNALTQFGSGWSWLVEDTGGNLKLYSTANQDSPFLQGHKPIIGLDVWEHAYYLKYQNKRGDYIKAWWRVLKFL</sequence>
<accession>A0A1F7I258</accession>
<evidence type="ECO:0000313" key="9">
    <source>
        <dbReference type="EMBL" id="OGK37448.1"/>
    </source>
</evidence>
<gene>
    <name evidence="9" type="ORF">A3F03_01020</name>
</gene>
<comment type="similarity">
    <text evidence="1 6">Belongs to the iron/manganese superoxide dismutase family.</text>
</comment>
<dbReference type="EC" id="1.15.1.1" evidence="2 6"/>
<keyword evidence="4 6" id="KW-0560">Oxidoreductase</keyword>
<organism evidence="9 10">
    <name type="scientific">Candidatus Roizmanbacteria bacterium RIFCSPHIGHO2_12_FULL_41_11</name>
    <dbReference type="NCBI Taxonomy" id="1802052"/>
    <lineage>
        <taxon>Bacteria</taxon>
        <taxon>Candidatus Roizmaniibacteriota</taxon>
    </lineage>
</organism>
<feature type="binding site" evidence="5">
    <location>
        <position position="165"/>
    </location>
    <ligand>
        <name>Mn(2+)</name>
        <dbReference type="ChEBI" id="CHEBI:29035"/>
    </ligand>
</feature>
<evidence type="ECO:0000259" key="7">
    <source>
        <dbReference type="Pfam" id="PF00081"/>
    </source>
</evidence>
<feature type="domain" description="Manganese/iron superoxide dismutase C-terminal" evidence="8">
    <location>
        <begin position="99"/>
        <end position="192"/>
    </location>
</feature>
<reference evidence="9 10" key="1">
    <citation type="journal article" date="2016" name="Nat. Commun.">
        <title>Thousands of microbial genomes shed light on interconnected biogeochemical processes in an aquifer system.</title>
        <authorList>
            <person name="Anantharaman K."/>
            <person name="Brown C.T."/>
            <person name="Hug L.A."/>
            <person name="Sharon I."/>
            <person name="Castelle C.J."/>
            <person name="Probst A.J."/>
            <person name="Thomas B.C."/>
            <person name="Singh A."/>
            <person name="Wilkins M.J."/>
            <person name="Karaoz U."/>
            <person name="Brodie E.L."/>
            <person name="Williams K.H."/>
            <person name="Hubbard S.S."/>
            <person name="Banfield J.F."/>
        </authorList>
    </citation>
    <scope>NUCLEOTIDE SEQUENCE [LARGE SCALE GENOMIC DNA]</scope>
</reference>
<dbReference type="InterPro" id="IPR036314">
    <property type="entry name" value="SOD_C_sf"/>
</dbReference>
<protein>
    <recommendedName>
        <fullName evidence="2 6">Superoxide dismutase</fullName>
        <ecNumber evidence="2 6">1.15.1.1</ecNumber>
    </recommendedName>
</protein>
<keyword evidence="3 5" id="KW-0479">Metal-binding</keyword>
<comment type="function">
    <text evidence="6">Destroys radicals which are normally produced within the cells and which are toxic to biological systems.</text>
</comment>
<proteinExistence type="inferred from homology"/>